<dbReference type="Pfam" id="PF02518">
    <property type="entry name" value="HATPase_c"/>
    <property type="match status" value="1"/>
</dbReference>
<evidence type="ECO:0000256" key="13">
    <source>
        <dbReference type="SAM" id="Phobius"/>
    </source>
</evidence>
<evidence type="ECO:0000256" key="10">
    <source>
        <dbReference type="ARBA" id="ARBA00023125"/>
    </source>
</evidence>
<keyword evidence="13" id="KW-0812">Transmembrane</keyword>
<dbReference type="CDD" id="cd16922">
    <property type="entry name" value="HATPase_EvgS-ArcB-TorS-like"/>
    <property type="match status" value="1"/>
</dbReference>
<dbReference type="FunFam" id="1.10.287.130:FF:000045">
    <property type="entry name" value="Two-component system sensor histidine kinase/response regulator"/>
    <property type="match status" value="1"/>
</dbReference>
<dbReference type="Proteomes" id="UP000321436">
    <property type="component" value="Unassembled WGS sequence"/>
</dbReference>
<dbReference type="GO" id="GO:0003700">
    <property type="term" value="F:DNA-binding transcription factor activity"/>
    <property type="evidence" value="ECO:0007669"/>
    <property type="project" value="InterPro"/>
</dbReference>
<dbReference type="InterPro" id="IPR011006">
    <property type="entry name" value="CheY-like_superfamily"/>
</dbReference>
<proteinExistence type="predicted"/>
<keyword evidence="7" id="KW-0067">ATP-binding</keyword>
<feature type="modified residue" description="4-aspartylphosphate" evidence="12">
    <location>
        <position position="1121"/>
    </location>
</feature>
<dbReference type="Gene3D" id="2.60.40.10">
    <property type="entry name" value="Immunoglobulins"/>
    <property type="match status" value="1"/>
</dbReference>
<dbReference type="InterPro" id="IPR009057">
    <property type="entry name" value="Homeodomain-like_sf"/>
</dbReference>
<evidence type="ECO:0000256" key="5">
    <source>
        <dbReference type="ARBA" id="ARBA00022741"/>
    </source>
</evidence>
<evidence type="ECO:0000256" key="7">
    <source>
        <dbReference type="ARBA" id="ARBA00022840"/>
    </source>
</evidence>
<dbReference type="Gene3D" id="1.10.10.60">
    <property type="entry name" value="Homeodomain-like"/>
    <property type="match status" value="1"/>
</dbReference>
<evidence type="ECO:0000259" key="16">
    <source>
        <dbReference type="PROSITE" id="PS50110"/>
    </source>
</evidence>
<dbReference type="InterPro" id="IPR011123">
    <property type="entry name" value="Y_Y_Y"/>
</dbReference>
<dbReference type="InterPro" id="IPR036890">
    <property type="entry name" value="HATPase_C_sf"/>
</dbReference>
<keyword evidence="13" id="KW-1133">Transmembrane helix</keyword>
<feature type="transmembrane region" description="Helical" evidence="13">
    <location>
        <begin position="773"/>
        <end position="793"/>
    </location>
</feature>
<dbReference type="CDD" id="cd17574">
    <property type="entry name" value="REC_OmpR"/>
    <property type="match status" value="1"/>
</dbReference>
<keyword evidence="18" id="KW-1185">Reference proteome</keyword>
<dbReference type="SMART" id="SM00388">
    <property type="entry name" value="HisKA"/>
    <property type="match status" value="1"/>
</dbReference>
<dbReference type="InterPro" id="IPR003661">
    <property type="entry name" value="HisK_dim/P_dom"/>
</dbReference>
<dbReference type="PROSITE" id="PS50109">
    <property type="entry name" value="HIS_KIN"/>
    <property type="match status" value="1"/>
</dbReference>
<feature type="domain" description="Histidine kinase" evidence="15">
    <location>
        <begin position="826"/>
        <end position="1042"/>
    </location>
</feature>
<keyword evidence="9" id="KW-0805">Transcription regulation</keyword>
<protein>
    <recommendedName>
        <fullName evidence="2">histidine kinase</fullName>
        <ecNumber evidence="2">2.7.13.3</ecNumber>
    </recommendedName>
</protein>
<dbReference type="PANTHER" id="PTHR43547:SF2">
    <property type="entry name" value="HYBRID SIGNAL TRANSDUCTION HISTIDINE KINASE C"/>
    <property type="match status" value="1"/>
</dbReference>
<evidence type="ECO:0000256" key="8">
    <source>
        <dbReference type="ARBA" id="ARBA00023012"/>
    </source>
</evidence>
<dbReference type="PRINTS" id="PR00344">
    <property type="entry name" value="BCTRLSENSOR"/>
</dbReference>
<evidence type="ECO:0000259" key="14">
    <source>
        <dbReference type="PROSITE" id="PS01124"/>
    </source>
</evidence>
<dbReference type="FunFam" id="3.30.565.10:FF:000037">
    <property type="entry name" value="Hybrid sensor histidine kinase/response regulator"/>
    <property type="match status" value="1"/>
</dbReference>
<dbReference type="PROSITE" id="PS50110">
    <property type="entry name" value="RESPONSE_REGULATORY"/>
    <property type="match status" value="1"/>
</dbReference>
<dbReference type="EMBL" id="BKAU01000010">
    <property type="protein sequence ID" value="GEP98948.1"/>
    <property type="molecule type" value="Genomic_DNA"/>
</dbReference>
<comment type="caution">
    <text evidence="17">The sequence shown here is derived from an EMBL/GenBank/DDBJ whole genome shotgun (WGS) entry which is preliminary data.</text>
</comment>
<dbReference type="EC" id="2.7.13.3" evidence="2"/>
<evidence type="ECO:0000256" key="4">
    <source>
        <dbReference type="ARBA" id="ARBA00022679"/>
    </source>
</evidence>
<dbReference type="InterPro" id="IPR011110">
    <property type="entry name" value="Reg_prop"/>
</dbReference>
<dbReference type="SUPFAM" id="SSF63829">
    <property type="entry name" value="Calcium-dependent phosphotriesterase"/>
    <property type="match status" value="3"/>
</dbReference>
<keyword evidence="5" id="KW-0547">Nucleotide-binding</keyword>
<keyword evidence="13" id="KW-0472">Membrane</keyword>
<evidence type="ECO:0000256" key="12">
    <source>
        <dbReference type="PROSITE-ProRule" id="PRU00169"/>
    </source>
</evidence>
<keyword evidence="3 12" id="KW-0597">Phosphoprotein</keyword>
<dbReference type="Pfam" id="PF12833">
    <property type="entry name" value="HTH_18"/>
    <property type="match status" value="1"/>
</dbReference>
<dbReference type="InterPro" id="IPR015943">
    <property type="entry name" value="WD40/YVTN_repeat-like_dom_sf"/>
</dbReference>
<dbReference type="Gene3D" id="3.30.565.10">
    <property type="entry name" value="Histidine kinase-like ATPase, C-terminal domain"/>
    <property type="match status" value="1"/>
</dbReference>
<reference evidence="17 18" key="1">
    <citation type="submission" date="2019-07" db="EMBL/GenBank/DDBJ databases">
        <title>Whole genome shotgun sequence of Chitinophaga cymbidii NBRC 109752.</title>
        <authorList>
            <person name="Hosoyama A."/>
            <person name="Uohara A."/>
            <person name="Ohji S."/>
            <person name="Ichikawa N."/>
        </authorList>
    </citation>
    <scope>NUCLEOTIDE SEQUENCE [LARGE SCALE GENOMIC DNA]</scope>
    <source>
        <strain evidence="17 18">NBRC 109752</strain>
    </source>
</reference>
<gene>
    <name evidence="17" type="ORF">CCY01nite_52080</name>
</gene>
<dbReference type="GO" id="GO:0043565">
    <property type="term" value="F:sequence-specific DNA binding"/>
    <property type="evidence" value="ECO:0007669"/>
    <property type="project" value="InterPro"/>
</dbReference>
<dbReference type="Pfam" id="PF07495">
    <property type="entry name" value="Y_Y_Y"/>
    <property type="match status" value="1"/>
</dbReference>
<evidence type="ECO:0000256" key="11">
    <source>
        <dbReference type="ARBA" id="ARBA00023163"/>
    </source>
</evidence>
<dbReference type="GO" id="GO:0000155">
    <property type="term" value="F:phosphorelay sensor kinase activity"/>
    <property type="evidence" value="ECO:0007669"/>
    <property type="project" value="InterPro"/>
</dbReference>
<name>A0A512RTC2_9BACT</name>
<dbReference type="SMART" id="SM00387">
    <property type="entry name" value="HATPase_c"/>
    <property type="match status" value="1"/>
</dbReference>
<dbReference type="InterPro" id="IPR018062">
    <property type="entry name" value="HTH_AraC-typ_CS"/>
</dbReference>
<dbReference type="InterPro" id="IPR001789">
    <property type="entry name" value="Sig_transdc_resp-reg_receiver"/>
</dbReference>
<dbReference type="PROSITE" id="PS01124">
    <property type="entry name" value="HTH_ARAC_FAMILY_2"/>
    <property type="match status" value="1"/>
</dbReference>
<dbReference type="SUPFAM" id="SSF47384">
    <property type="entry name" value="Homodimeric domain of signal transducing histidine kinase"/>
    <property type="match status" value="1"/>
</dbReference>
<dbReference type="InterPro" id="IPR013783">
    <property type="entry name" value="Ig-like_fold"/>
</dbReference>
<dbReference type="PANTHER" id="PTHR43547">
    <property type="entry name" value="TWO-COMPONENT HISTIDINE KINASE"/>
    <property type="match status" value="1"/>
</dbReference>
<dbReference type="InterPro" id="IPR018060">
    <property type="entry name" value="HTH_AraC"/>
</dbReference>
<keyword evidence="6 17" id="KW-0418">Kinase</keyword>
<comment type="catalytic activity">
    <reaction evidence="1">
        <text>ATP + protein L-histidine = ADP + protein N-phospho-L-histidine.</text>
        <dbReference type="EC" id="2.7.13.3"/>
    </reaction>
</comment>
<dbReference type="SUPFAM" id="SSF55874">
    <property type="entry name" value="ATPase domain of HSP90 chaperone/DNA topoisomerase II/histidine kinase"/>
    <property type="match status" value="1"/>
</dbReference>
<feature type="domain" description="Response regulatory" evidence="16">
    <location>
        <begin position="1073"/>
        <end position="1188"/>
    </location>
</feature>
<dbReference type="SUPFAM" id="SSF46689">
    <property type="entry name" value="Homeodomain-like"/>
    <property type="match status" value="1"/>
</dbReference>
<dbReference type="SMART" id="SM00342">
    <property type="entry name" value="HTH_ARAC"/>
    <property type="match status" value="1"/>
</dbReference>
<dbReference type="Gene3D" id="1.10.287.130">
    <property type="match status" value="1"/>
</dbReference>
<keyword evidence="10" id="KW-0238">DNA-binding</keyword>
<evidence type="ECO:0000256" key="6">
    <source>
        <dbReference type="ARBA" id="ARBA00022777"/>
    </source>
</evidence>
<feature type="domain" description="HTH araC/xylS-type" evidence="14">
    <location>
        <begin position="1220"/>
        <end position="1319"/>
    </location>
</feature>
<keyword evidence="8" id="KW-0902">Two-component regulatory system</keyword>
<dbReference type="InterPro" id="IPR005467">
    <property type="entry name" value="His_kinase_dom"/>
</dbReference>
<evidence type="ECO:0000256" key="9">
    <source>
        <dbReference type="ARBA" id="ARBA00023015"/>
    </source>
</evidence>
<evidence type="ECO:0000256" key="3">
    <source>
        <dbReference type="ARBA" id="ARBA00022553"/>
    </source>
</evidence>
<evidence type="ECO:0000259" key="15">
    <source>
        <dbReference type="PROSITE" id="PS50109"/>
    </source>
</evidence>
<keyword evidence="4" id="KW-0808">Transferase</keyword>
<dbReference type="Pfam" id="PF00072">
    <property type="entry name" value="Response_reg"/>
    <property type="match status" value="1"/>
</dbReference>
<keyword evidence="11" id="KW-0804">Transcription</keyword>
<dbReference type="InterPro" id="IPR004358">
    <property type="entry name" value="Sig_transdc_His_kin-like_C"/>
</dbReference>
<evidence type="ECO:0000256" key="1">
    <source>
        <dbReference type="ARBA" id="ARBA00000085"/>
    </source>
</evidence>
<dbReference type="Gene3D" id="3.40.50.2300">
    <property type="match status" value="1"/>
</dbReference>
<accession>A0A512RTC2</accession>
<dbReference type="FunFam" id="2.60.40.10:FF:000791">
    <property type="entry name" value="Two-component system sensor histidine kinase/response regulator"/>
    <property type="match status" value="1"/>
</dbReference>
<dbReference type="Pfam" id="PF07494">
    <property type="entry name" value="Reg_prop"/>
    <property type="match status" value="8"/>
</dbReference>
<dbReference type="InterPro" id="IPR036097">
    <property type="entry name" value="HisK_dim/P_sf"/>
</dbReference>
<dbReference type="InterPro" id="IPR003594">
    <property type="entry name" value="HATPase_dom"/>
</dbReference>
<dbReference type="SMART" id="SM00448">
    <property type="entry name" value="REC"/>
    <property type="match status" value="1"/>
</dbReference>
<dbReference type="GO" id="GO:0005524">
    <property type="term" value="F:ATP binding"/>
    <property type="evidence" value="ECO:0007669"/>
    <property type="project" value="UniProtKB-KW"/>
</dbReference>
<dbReference type="SUPFAM" id="SSF52172">
    <property type="entry name" value="CheY-like"/>
    <property type="match status" value="1"/>
</dbReference>
<evidence type="ECO:0000313" key="17">
    <source>
        <dbReference type="EMBL" id="GEP98948.1"/>
    </source>
</evidence>
<dbReference type="Gene3D" id="2.130.10.10">
    <property type="entry name" value="YVTN repeat-like/Quinoprotein amine dehydrogenase"/>
    <property type="match status" value="2"/>
</dbReference>
<dbReference type="PROSITE" id="PS00041">
    <property type="entry name" value="HTH_ARAC_FAMILY_1"/>
    <property type="match status" value="1"/>
</dbReference>
<dbReference type="Pfam" id="PF00512">
    <property type="entry name" value="HisKA"/>
    <property type="match status" value="1"/>
</dbReference>
<evidence type="ECO:0000256" key="2">
    <source>
        <dbReference type="ARBA" id="ARBA00012438"/>
    </source>
</evidence>
<sequence>MLLRTAHAQSPYYQFIRTGINEGLSNSQVNAIFSDSTGFMWFGTASGLNRYDGYNFLVFRHSLRDSTTLSDNFISDIMAGPGGKLWINTRRGFNIYDPVSNTFSRNISAALRQLGIPGDTAYRIFHDRNGAYWFLQPDSGLYKVDKGTTRYAPGQRILAMEQDKDGHYWLLHATGTLEKMDRRSKQIIYRHPEKINTGAPNCTLFADADGDLWISSISLANGLFHFNIKARTLTPINQFTPGLALNNNIVTGITQDNNGLIWVGTDHGGINIIDKKKNTIRYITHNSEDDKSLSQNSITALYKDSTGIIWTGTYKKGINYYHENIVKFPLYQHQSFSPNSLPFDDVNRFVEDEAGNIWIGTNGGGLIYFDRSRNTFKQYLHEPGNPNSLSANVIVSLWIDHEKKLWIGTYFGGLDCFDGQRFSHYRHHAADTASLADNNVWEIMEDRHHNLWVGTLNGGLDVLGPDRKSFTHLPVNSTYISALLEDHQGNLWIGTEQGLDVRDAQTGRMTHYGFDASNPASLSHNHVLCLFQDSRQRIWIGTREGLNRFDPATKSFRIYRQENGLPDNTVLNILEDNDHTLWMSTPNGICNMRDTLFKNYDASDGLQGKEFNENAALRTSKGELIFGGGNGFNLFLPHTIELNRNVPPVVLTDLQIFNKSIHPGEKVNGRVLLNAALSQTREIVLKYRENVFSIEFSALNYFHPEKNRYAYMLEGFNKEWLYTDGQQRKAIFTNLNAGDYTFRVKASNNDGVWNDTGLTLRIKVLPPFWKSPLAFVLYALLILGALLLARRIVLERERLKYRMAQEQQEAARMHELDNMKIRFFTNISHEFRTPLSLIITPLEKIVKTASDAGLKSQLELIQRNARRLLNLVNQLLDFRKMEVQEIRLHLNEGDIIAYLRELAYSFSDLSEKKHIRLSFSSQVKELKMQYDADKIEKIMFNLLSNAFKFTPEDGQISVDVALIESGLEIQVKDTGIGIPLEKQEHIFERFFQHDMPSSMVNPGSGIGLSITREFVKLHGGSITVDSAPEMGSCFTITLPVSGEAVPGLVQEEIKAAHAKTQPAISGTKGKKPVLLLVEDNEDFRFYLKDNLGLYFHILEAENGVTGWNILAQTVPDVIVSDVAMPEMDGLELCRKVRSNQRTAHIPVILLTARAAEHEQLEALEQGASDYITKPFNFEVLLSRIRNTIAGQASLRKSYEKHIEVHPEEIAISSADEQFIQQAMQIVEKNISNAGFSVEELSRALFMSRVSVYKKILALTGKTPIEFIRTMRLKRAAQLLEKSKMTVAEVAYETGFNNPKYFTKYFKMEFNMLPSAYAASRKSDS</sequence>
<dbReference type="CDD" id="cd00082">
    <property type="entry name" value="HisKA"/>
    <property type="match status" value="1"/>
</dbReference>
<evidence type="ECO:0000313" key="18">
    <source>
        <dbReference type="Proteomes" id="UP000321436"/>
    </source>
</evidence>
<organism evidence="17 18">
    <name type="scientific">Chitinophaga cymbidii</name>
    <dbReference type="NCBI Taxonomy" id="1096750"/>
    <lineage>
        <taxon>Bacteria</taxon>
        <taxon>Pseudomonadati</taxon>
        <taxon>Bacteroidota</taxon>
        <taxon>Chitinophagia</taxon>
        <taxon>Chitinophagales</taxon>
        <taxon>Chitinophagaceae</taxon>
        <taxon>Chitinophaga</taxon>
    </lineage>
</organism>